<evidence type="ECO:0000313" key="2">
    <source>
        <dbReference type="Proteomes" id="UP000447393"/>
    </source>
</evidence>
<gene>
    <name evidence="1" type="ORF">GLV98_01325</name>
</gene>
<proteinExistence type="predicted"/>
<dbReference type="EMBL" id="WMEZ01000001">
    <property type="protein sequence ID" value="MYL48100.1"/>
    <property type="molecule type" value="Genomic_DNA"/>
</dbReference>
<protein>
    <submittedName>
        <fullName evidence="1">Uncharacterized protein</fullName>
    </submittedName>
</protein>
<evidence type="ECO:0000313" key="1">
    <source>
        <dbReference type="EMBL" id="MYL48100.1"/>
    </source>
</evidence>
<sequence length="131" mass="14945">MFYYFSIPQEQPIPTVTTSAGLSLPVTEGSYCWKGPRSAECVDKVFTDPIEMGKQYEPTKVAPNQKVSVRFGQAPPQEMIIEQWVEDGYVKGIDFERDEVTAPTEKGLYFYYIKAQWKEGDGHYAFALEVK</sequence>
<accession>A0A845DYJ5</accession>
<dbReference type="AlphaFoldDB" id="A0A845DYJ5"/>
<dbReference type="Proteomes" id="UP000447393">
    <property type="component" value="Unassembled WGS sequence"/>
</dbReference>
<dbReference type="RefSeq" id="WP_160911325.1">
    <property type="nucleotide sequence ID" value="NZ_WMEZ01000001.1"/>
</dbReference>
<reference evidence="1 2" key="1">
    <citation type="submission" date="2019-11" db="EMBL/GenBank/DDBJ databases">
        <title>Genome sequences of 17 halophilic strains isolated from different environments.</title>
        <authorList>
            <person name="Furrow R.E."/>
        </authorList>
    </citation>
    <scope>NUCLEOTIDE SEQUENCE [LARGE SCALE GENOMIC DNA]</scope>
    <source>
        <strain evidence="1 2">22505_10_Sand</strain>
    </source>
</reference>
<name>A0A845DYJ5_9BACI</name>
<dbReference type="OrthoDB" id="1797983at2"/>
<organism evidence="1 2">
    <name type="scientific">Halobacillus litoralis</name>
    <dbReference type="NCBI Taxonomy" id="45668"/>
    <lineage>
        <taxon>Bacteria</taxon>
        <taxon>Bacillati</taxon>
        <taxon>Bacillota</taxon>
        <taxon>Bacilli</taxon>
        <taxon>Bacillales</taxon>
        <taxon>Bacillaceae</taxon>
        <taxon>Halobacillus</taxon>
    </lineage>
</organism>
<comment type="caution">
    <text evidence="1">The sequence shown here is derived from an EMBL/GenBank/DDBJ whole genome shotgun (WGS) entry which is preliminary data.</text>
</comment>